<comment type="caution">
    <text evidence="2">The sequence shown here is derived from an EMBL/GenBank/DDBJ whole genome shotgun (WGS) entry which is preliminary data.</text>
</comment>
<organism evidence="2 3">
    <name type="scientific">Streptomyces spiramenti</name>
    <dbReference type="NCBI Taxonomy" id="2720606"/>
    <lineage>
        <taxon>Bacteria</taxon>
        <taxon>Bacillati</taxon>
        <taxon>Actinomycetota</taxon>
        <taxon>Actinomycetes</taxon>
        <taxon>Kitasatosporales</taxon>
        <taxon>Streptomycetaceae</taxon>
        <taxon>Streptomyces</taxon>
    </lineage>
</organism>
<sequence length="79" mass="7791">GLLRGRRARVAVAGRGAADRPRHAELWLPGPDGTVSAVDPAVVPAAVDPATGSPAPAAPVDPRPAGPRPAPAVPLRAVG</sequence>
<feature type="compositionally biased region" description="Low complexity" evidence="1">
    <location>
        <begin position="46"/>
        <end position="55"/>
    </location>
</feature>
<evidence type="ECO:0000313" key="3">
    <source>
        <dbReference type="Proteomes" id="UP000746503"/>
    </source>
</evidence>
<feature type="non-terminal residue" evidence="2">
    <location>
        <position position="1"/>
    </location>
</feature>
<evidence type="ECO:0000313" key="2">
    <source>
        <dbReference type="EMBL" id="NJP68524.1"/>
    </source>
</evidence>
<feature type="region of interest" description="Disordered" evidence="1">
    <location>
        <begin position="46"/>
        <end position="79"/>
    </location>
</feature>
<evidence type="ECO:0000256" key="1">
    <source>
        <dbReference type="SAM" id="MobiDB-lite"/>
    </source>
</evidence>
<gene>
    <name evidence="2" type="ORF">HCJ92_20060</name>
</gene>
<dbReference type="EMBL" id="JAAVJB010000227">
    <property type="protein sequence ID" value="NJP68524.1"/>
    <property type="molecule type" value="Genomic_DNA"/>
</dbReference>
<accession>A0ABX1ART3</accession>
<reference evidence="2 3" key="1">
    <citation type="submission" date="2020-03" db="EMBL/GenBank/DDBJ databases">
        <title>Draft genome of Streptomyces sp. ventii, isolated from the Axial Seamount in the Pacific Ocean, and resequencing of the two type strains Streptomyces lonarensis strain NCL 716 and Streptomyces bohaiensis strain 11A07.</title>
        <authorList>
            <person name="Loughran R.M."/>
            <person name="Pfannmuller K.M."/>
            <person name="Wasson B.J."/>
            <person name="Deadmond M.C."/>
            <person name="Paddock B.E."/>
            <person name="Koyack M.J."/>
            <person name="Gallegos D.A."/>
            <person name="Mitchell E.A."/>
            <person name="Ushijima B."/>
            <person name="Saw J.H."/>
            <person name="Mcphail K.L."/>
            <person name="Videau P."/>
        </authorList>
    </citation>
    <scope>NUCLEOTIDE SEQUENCE [LARGE SCALE GENOMIC DNA]</scope>
    <source>
        <strain evidence="3">5675061</strain>
    </source>
</reference>
<feature type="compositionally biased region" description="Pro residues" evidence="1">
    <location>
        <begin position="56"/>
        <end position="72"/>
    </location>
</feature>
<name>A0ABX1ART3_9ACTN</name>
<keyword evidence="3" id="KW-1185">Reference proteome</keyword>
<proteinExistence type="predicted"/>
<protein>
    <submittedName>
        <fullName evidence="2">Uncharacterized protein</fullName>
    </submittedName>
</protein>
<dbReference type="Proteomes" id="UP000746503">
    <property type="component" value="Unassembled WGS sequence"/>
</dbReference>